<feature type="compositionally biased region" description="Low complexity" evidence="1">
    <location>
        <begin position="347"/>
        <end position="361"/>
    </location>
</feature>
<protein>
    <submittedName>
        <fullName evidence="3">Uncharacterized protein</fullName>
    </submittedName>
</protein>
<feature type="chain" id="PRO_5003440217" evidence="2">
    <location>
        <begin position="23"/>
        <end position="817"/>
    </location>
</feature>
<evidence type="ECO:0000256" key="1">
    <source>
        <dbReference type="SAM" id="MobiDB-lite"/>
    </source>
</evidence>
<sequence length="817" mass="84897">MLCHGSMFIWIFILNKCSGVFARANFQRFPNSSITSTSIQVDQSSISHPSSVLLELSAEPSSVHSELDETASPLPTLNSSTTSWASVGTTKYESSASLLAVTSTPQWPDSISSVASDIAPVSNHTSQRQSSIINVTSTFTSTINSTSQSPSFVTSTTFGPNTNFGYLIVPTNSRQSVNIANATTSSFHHQTTSSFGHSQTGTVNNTTINTPASPPETDPETNSCIVLDSPDDDYYEFILVPNTKTITLSSNATYIPVPEFTLPVYCPPGTLPTYTIPSFPFGNGTDPNLIDTNKTSPGESLSPLASASFSQIRTTTVVVTSKNPQIFLATYTPPHFPGVPVTKVGKPSTPTSTSTSTPNPTVKTASPESNSAEDSEGESNNNFASPTISTTTMVVLGVPIVLSPSNVVINGHTIQRGNSPLTIKQKGHVFTVNPSQLIGPGTTFALPSSHGAIESNKPAATSIQSQSNPTPASREVIIGTSPTLATNSRGVNIEILATSTVVDNISVKLGPSIAVVNGQSYSIGSEAPQVVTVINTQTITIGIAGVGFAHTTLAPLLVEPTNHLIIGGEPISVGSSLAYIGSSIFTYGSGLPIQTEVFNGQTILIYPTGVVFAQTTLGGNSRQTGNQIGIVGGLSVTEVGSSIAIISSITFTIGPDATPTKTVISGESISADQNGLVLAGTILTNPLILATHPVTMSDITFTQIGSSLAVVDGTTFTFGPGASPTSHTFTQHTIKVGSNGIEFAKTTFTGVSEFSLTQATSKSTSEGSTFMTTGEDSTHMSTSVAATSTNQKSDAGRSKAPLGIYGCIALYLIIMMT</sequence>
<dbReference type="OrthoDB" id="3550359at2759"/>
<feature type="compositionally biased region" description="Polar residues" evidence="1">
    <location>
        <begin position="764"/>
        <end position="793"/>
    </location>
</feature>
<accession>G2YME7</accession>
<reference evidence="4" key="1">
    <citation type="journal article" date="2011" name="PLoS Genet.">
        <title>Genomic analysis of the necrotrophic fungal pathogens Sclerotinia sclerotiorum and Botrytis cinerea.</title>
        <authorList>
            <person name="Amselem J."/>
            <person name="Cuomo C.A."/>
            <person name="van Kan J.A."/>
            <person name="Viaud M."/>
            <person name="Benito E.P."/>
            <person name="Couloux A."/>
            <person name="Coutinho P.M."/>
            <person name="de Vries R.P."/>
            <person name="Dyer P.S."/>
            <person name="Fillinger S."/>
            <person name="Fournier E."/>
            <person name="Gout L."/>
            <person name="Hahn M."/>
            <person name="Kohn L."/>
            <person name="Lapalu N."/>
            <person name="Plummer K.M."/>
            <person name="Pradier J.M."/>
            <person name="Quevillon E."/>
            <person name="Sharon A."/>
            <person name="Simon A."/>
            <person name="ten Have A."/>
            <person name="Tudzynski B."/>
            <person name="Tudzynski P."/>
            <person name="Wincker P."/>
            <person name="Andrew M."/>
            <person name="Anthouard V."/>
            <person name="Beever R.E."/>
            <person name="Beffa R."/>
            <person name="Benoit I."/>
            <person name="Bouzid O."/>
            <person name="Brault B."/>
            <person name="Chen Z."/>
            <person name="Choquer M."/>
            <person name="Collemare J."/>
            <person name="Cotton P."/>
            <person name="Danchin E.G."/>
            <person name="Da Silva C."/>
            <person name="Gautier A."/>
            <person name="Giraud C."/>
            <person name="Giraud T."/>
            <person name="Gonzalez C."/>
            <person name="Grossetete S."/>
            <person name="Guldener U."/>
            <person name="Henrissat B."/>
            <person name="Howlett B.J."/>
            <person name="Kodira C."/>
            <person name="Kretschmer M."/>
            <person name="Lappartient A."/>
            <person name="Leroch M."/>
            <person name="Levis C."/>
            <person name="Mauceli E."/>
            <person name="Neuveglise C."/>
            <person name="Oeser B."/>
            <person name="Pearson M."/>
            <person name="Poulain J."/>
            <person name="Poussereau N."/>
            <person name="Quesneville H."/>
            <person name="Rascle C."/>
            <person name="Schumacher J."/>
            <person name="Segurens B."/>
            <person name="Sexton A."/>
            <person name="Silva E."/>
            <person name="Sirven C."/>
            <person name="Soanes D.M."/>
            <person name="Talbot N.J."/>
            <person name="Templeton M."/>
            <person name="Yandava C."/>
            <person name="Yarden O."/>
            <person name="Zeng Q."/>
            <person name="Rollins J.A."/>
            <person name="Lebrun M.H."/>
            <person name="Dickman M."/>
        </authorList>
    </citation>
    <scope>NUCLEOTIDE SEQUENCE [LARGE SCALE GENOMIC DNA]</scope>
    <source>
        <strain evidence="4">T4</strain>
    </source>
</reference>
<dbReference type="AlphaFoldDB" id="G2YME7"/>
<feature type="region of interest" description="Disordered" evidence="1">
    <location>
        <begin position="188"/>
        <end position="223"/>
    </location>
</feature>
<feature type="signal peptide" evidence="2">
    <location>
        <begin position="1"/>
        <end position="22"/>
    </location>
</feature>
<dbReference type="EMBL" id="FQ790344">
    <property type="protein sequence ID" value="CCD52795.1"/>
    <property type="molecule type" value="Genomic_DNA"/>
</dbReference>
<dbReference type="InParanoid" id="G2YME7"/>
<proteinExistence type="predicted"/>
<name>G2YME7_BOTF4</name>
<evidence type="ECO:0000313" key="4">
    <source>
        <dbReference type="Proteomes" id="UP000008177"/>
    </source>
</evidence>
<feature type="region of interest" description="Disordered" evidence="1">
    <location>
        <begin position="340"/>
        <end position="385"/>
    </location>
</feature>
<dbReference type="STRING" id="999810.G2YME7"/>
<feature type="region of interest" description="Disordered" evidence="1">
    <location>
        <begin position="764"/>
        <end position="797"/>
    </location>
</feature>
<dbReference type="HOGENOM" id="CLU_346115_0_0_1"/>
<keyword evidence="2" id="KW-0732">Signal</keyword>
<evidence type="ECO:0000256" key="2">
    <source>
        <dbReference type="SAM" id="SignalP"/>
    </source>
</evidence>
<evidence type="ECO:0000313" key="3">
    <source>
        <dbReference type="EMBL" id="CCD52795.1"/>
    </source>
</evidence>
<organism evidence="3 4">
    <name type="scientific">Botryotinia fuckeliana (strain T4)</name>
    <name type="common">Noble rot fungus</name>
    <name type="synonym">Botrytis cinerea</name>
    <dbReference type="NCBI Taxonomy" id="999810"/>
    <lineage>
        <taxon>Eukaryota</taxon>
        <taxon>Fungi</taxon>
        <taxon>Dikarya</taxon>
        <taxon>Ascomycota</taxon>
        <taxon>Pezizomycotina</taxon>
        <taxon>Leotiomycetes</taxon>
        <taxon>Helotiales</taxon>
        <taxon>Sclerotiniaceae</taxon>
        <taxon>Botrytis</taxon>
    </lineage>
</organism>
<dbReference type="Proteomes" id="UP000008177">
    <property type="component" value="Unplaced contigs"/>
</dbReference>
<gene>
    <name evidence="3" type="ORF">BofuT4_P002420.1</name>
</gene>
<dbReference type="eggNOG" id="ENOG502SNDG">
    <property type="taxonomic scope" value="Eukaryota"/>
</dbReference>
<feature type="compositionally biased region" description="Low complexity" evidence="1">
    <location>
        <begin position="188"/>
        <end position="202"/>
    </location>
</feature>